<keyword evidence="3" id="KW-0418">Kinase</keyword>
<dbReference type="Proteomes" id="UP000054558">
    <property type="component" value="Unassembled WGS sequence"/>
</dbReference>
<dbReference type="OrthoDB" id="1881000at2759"/>
<name>A0A1Y1IMV1_KLENI</name>
<feature type="compositionally biased region" description="Basic and acidic residues" evidence="1">
    <location>
        <begin position="598"/>
        <end position="613"/>
    </location>
</feature>
<gene>
    <name evidence="3" type="ORF">KFL_009530020</name>
</gene>
<dbReference type="AlphaFoldDB" id="A0A1Y1IMV1"/>
<dbReference type="PROSITE" id="PS50011">
    <property type="entry name" value="PROTEIN_KINASE_DOM"/>
    <property type="match status" value="1"/>
</dbReference>
<feature type="domain" description="Protein kinase" evidence="2">
    <location>
        <begin position="133"/>
        <end position="443"/>
    </location>
</feature>
<dbReference type="GO" id="GO:0004672">
    <property type="term" value="F:protein kinase activity"/>
    <property type="evidence" value="ECO:0007669"/>
    <property type="project" value="InterPro"/>
</dbReference>
<feature type="region of interest" description="Disordered" evidence="1">
    <location>
        <begin position="542"/>
        <end position="615"/>
    </location>
</feature>
<reference evidence="3 4" key="1">
    <citation type="journal article" date="2014" name="Nat. Commun.">
        <title>Klebsormidium flaccidum genome reveals primary factors for plant terrestrial adaptation.</title>
        <authorList>
            <person name="Hori K."/>
            <person name="Maruyama F."/>
            <person name="Fujisawa T."/>
            <person name="Togashi T."/>
            <person name="Yamamoto N."/>
            <person name="Seo M."/>
            <person name="Sato S."/>
            <person name="Yamada T."/>
            <person name="Mori H."/>
            <person name="Tajima N."/>
            <person name="Moriyama T."/>
            <person name="Ikeuchi M."/>
            <person name="Watanabe M."/>
            <person name="Wada H."/>
            <person name="Kobayashi K."/>
            <person name="Saito M."/>
            <person name="Masuda T."/>
            <person name="Sasaki-Sekimoto Y."/>
            <person name="Mashiguchi K."/>
            <person name="Awai K."/>
            <person name="Shimojima M."/>
            <person name="Masuda S."/>
            <person name="Iwai M."/>
            <person name="Nobusawa T."/>
            <person name="Narise T."/>
            <person name="Kondo S."/>
            <person name="Saito H."/>
            <person name="Sato R."/>
            <person name="Murakawa M."/>
            <person name="Ihara Y."/>
            <person name="Oshima-Yamada Y."/>
            <person name="Ohtaka K."/>
            <person name="Satoh M."/>
            <person name="Sonobe K."/>
            <person name="Ishii M."/>
            <person name="Ohtani R."/>
            <person name="Kanamori-Sato M."/>
            <person name="Honoki R."/>
            <person name="Miyazaki D."/>
            <person name="Mochizuki H."/>
            <person name="Umetsu J."/>
            <person name="Higashi K."/>
            <person name="Shibata D."/>
            <person name="Kamiya Y."/>
            <person name="Sato N."/>
            <person name="Nakamura Y."/>
            <person name="Tabata S."/>
            <person name="Ida S."/>
            <person name="Kurokawa K."/>
            <person name="Ohta H."/>
        </authorList>
    </citation>
    <scope>NUCLEOTIDE SEQUENCE [LARGE SCALE GENOMIC DNA]</scope>
    <source>
        <strain evidence="3 4">NIES-2285</strain>
    </source>
</reference>
<evidence type="ECO:0000313" key="4">
    <source>
        <dbReference type="Proteomes" id="UP000054558"/>
    </source>
</evidence>
<dbReference type="Gene3D" id="1.10.510.10">
    <property type="entry name" value="Transferase(Phosphotransferase) domain 1"/>
    <property type="match status" value="1"/>
</dbReference>
<accession>A0A1Y1IMV1</accession>
<keyword evidence="4" id="KW-1185">Reference proteome</keyword>
<evidence type="ECO:0000259" key="2">
    <source>
        <dbReference type="PROSITE" id="PS50011"/>
    </source>
</evidence>
<keyword evidence="3" id="KW-0808">Transferase</keyword>
<evidence type="ECO:0000313" key="3">
    <source>
        <dbReference type="EMBL" id="GAQ92235.1"/>
    </source>
</evidence>
<feature type="compositionally biased region" description="Polar residues" evidence="1">
    <location>
        <begin position="556"/>
        <end position="568"/>
    </location>
</feature>
<dbReference type="PANTHER" id="PTHR46699">
    <property type="entry name" value="SERINE/THREONINE-PROTEIN KINASE STN8, CHLOROPLASTIC-RELATED"/>
    <property type="match status" value="1"/>
</dbReference>
<dbReference type="InterPro" id="IPR011009">
    <property type="entry name" value="Kinase-like_dom_sf"/>
</dbReference>
<dbReference type="InterPro" id="IPR000719">
    <property type="entry name" value="Prot_kinase_dom"/>
</dbReference>
<proteinExistence type="predicted"/>
<dbReference type="PANTHER" id="PTHR46699:SF4">
    <property type="entry name" value="SERINE_THREONINE-PROTEIN KINASE STN7, CHLOROPLASTIC"/>
    <property type="match status" value="1"/>
</dbReference>
<feature type="compositionally biased region" description="Polar residues" evidence="1">
    <location>
        <begin position="575"/>
        <end position="596"/>
    </location>
</feature>
<sequence length="760" mass="83247">MAAAAWPAQAAPSLVPSARESFCSKRRAFLSNGHSLLLTPQLPVKFKKVQTHSLAIRALQRDPRTGSSGPSPLIWPETSIEDSYLRRLHRRTGKVRTVPAAAQLSAPLDPAAETGVELDKEGFSCEQFCEDDFDIHPSVSIGLGGRSDEALFEATVQKEGSSLRGRRVVLRQLIGKRAERWGRRALEVWQRVRAGRQHGLHPYMAAVHGFIPAGGKERPLVLVHAFYGSYSLHQWLLCPDWLQRLEARLSLDPEEARRRLGDATTGGAQVSRQQRVIKMLLRDALIGVNYLHQRGLAHTTVTLRTVFLSAADKRLKLCVPGNAVDLPPLATGQRKRGAHPRTKMMAFDIRCIGILMARLVLRELMRPEADAHFRAFLVKGHDPASLRESLLPFLSTPDGPYSSPGLQLLDRDGGVGWHLLARLLAPPAADRISAADALRHPFLCARRWRPEASVAMAAWMLGSTAVRITEEYVYNASQRSKMATLIAALERLQQPDRAQAWSRYARGEWRLLYHTGRQVGMTLRQSAAPVRIDHALLSISLETPPPATPVPADSASGIQSTRTKSMDTSPKVPAASSQGSQVAPIHTTSESQSVPTETAHETHASPSDGEHSDSAQAAPWFARAAFQASVDFVAVDALWPADKSGVAGRLLPSSSDVICDEGLEGGQQSSGHVPGLQLRVGGVEMEMELDYTGRDSKYPQQVLGEVRRQIPPELFDLALLHRVTYIDGRLLVLRGAHGTALLFTRTARASMPAFQAEGTQ</sequence>
<dbReference type="EMBL" id="DF237902">
    <property type="protein sequence ID" value="GAQ92235.1"/>
    <property type="molecule type" value="Genomic_DNA"/>
</dbReference>
<dbReference type="GO" id="GO:0005524">
    <property type="term" value="F:ATP binding"/>
    <property type="evidence" value="ECO:0007669"/>
    <property type="project" value="InterPro"/>
</dbReference>
<dbReference type="STRING" id="105231.A0A1Y1IMV1"/>
<organism evidence="3 4">
    <name type="scientific">Klebsormidium nitens</name>
    <name type="common">Green alga</name>
    <name type="synonym">Ulothrix nitens</name>
    <dbReference type="NCBI Taxonomy" id="105231"/>
    <lineage>
        <taxon>Eukaryota</taxon>
        <taxon>Viridiplantae</taxon>
        <taxon>Streptophyta</taxon>
        <taxon>Klebsormidiophyceae</taxon>
        <taxon>Klebsormidiales</taxon>
        <taxon>Klebsormidiaceae</taxon>
        <taxon>Klebsormidium</taxon>
    </lineage>
</organism>
<dbReference type="SUPFAM" id="SSF56112">
    <property type="entry name" value="Protein kinase-like (PK-like)"/>
    <property type="match status" value="1"/>
</dbReference>
<protein>
    <submittedName>
        <fullName evidence="3">Protein kinase</fullName>
    </submittedName>
</protein>
<evidence type="ECO:0000256" key="1">
    <source>
        <dbReference type="SAM" id="MobiDB-lite"/>
    </source>
</evidence>
<dbReference type="OMA" id="FTLVHGH"/>